<sequence>MLDGIEMDVIHMAREVAFVPNQMLPVAALPDIALPPWPRGLANVVPSEEFAWRTLP</sequence>
<accession>A0A080MFX6</accession>
<dbReference type="Proteomes" id="UP000021315">
    <property type="component" value="Unassembled WGS sequence"/>
</dbReference>
<protein>
    <submittedName>
        <fullName evidence="1">Uncharacterized protein</fullName>
    </submittedName>
</protein>
<name>A0A080MFX6_9PROT</name>
<dbReference type="EMBL" id="JDST02000061">
    <property type="protein sequence ID" value="KFB76154.1"/>
    <property type="molecule type" value="Genomic_DNA"/>
</dbReference>
<evidence type="ECO:0000313" key="2">
    <source>
        <dbReference type="Proteomes" id="UP000021315"/>
    </source>
</evidence>
<comment type="caution">
    <text evidence="1">The sequence shown here is derived from an EMBL/GenBank/DDBJ whole genome shotgun (WGS) entry which is preliminary data.</text>
</comment>
<reference evidence="1" key="1">
    <citation type="submission" date="2014-02" db="EMBL/GenBank/DDBJ databases">
        <title>Expanding our view of genomic diversity in Candidatus Accumulibacter clades.</title>
        <authorList>
            <person name="Skennerton C.T."/>
            <person name="Barr J.J."/>
            <person name="Slater F.R."/>
            <person name="Bond P.L."/>
            <person name="Tyson G.W."/>
        </authorList>
    </citation>
    <scope>NUCLEOTIDE SEQUENCE [LARGE SCALE GENOMIC DNA]</scope>
</reference>
<organism evidence="1 2">
    <name type="scientific">Candidatus Accumulibacter cognatus</name>
    <dbReference type="NCBI Taxonomy" id="2954383"/>
    <lineage>
        <taxon>Bacteria</taxon>
        <taxon>Pseudomonadati</taxon>
        <taxon>Pseudomonadota</taxon>
        <taxon>Betaproteobacteria</taxon>
        <taxon>Candidatus Accumulibacter</taxon>
    </lineage>
</organism>
<gene>
    <name evidence="1" type="ORF">AW06_002722</name>
</gene>
<proteinExistence type="predicted"/>
<evidence type="ECO:0000313" key="1">
    <source>
        <dbReference type="EMBL" id="KFB76154.1"/>
    </source>
</evidence>
<dbReference type="AlphaFoldDB" id="A0A080MFX6"/>
<keyword evidence="2" id="KW-1185">Reference proteome</keyword>